<dbReference type="Gene3D" id="1.10.287.950">
    <property type="entry name" value="Methyl-accepting chemotaxis protein"/>
    <property type="match status" value="1"/>
</dbReference>
<name>A0A6V8MEB7_9BACT</name>
<organism evidence="7 8">
    <name type="scientific">Geomonas silvestris</name>
    <dbReference type="NCBI Taxonomy" id="2740184"/>
    <lineage>
        <taxon>Bacteria</taxon>
        <taxon>Pseudomonadati</taxon>
        <taxon>Thermodesulfobacteriota</taxon>
        <taxon>Desulfuromonadia</taxon>
        <taxon>Geobacterales</taxon>
        <taxon>Geobacteraceae</taxon>
        <taxon>Geomonas</taxon>
    </lineage>
</organism>
<comment type="caution">
    <text evidence="7">The sequence shown here is derived from an EMBL/GenBank/DDBJ whole genome shotgun (WGS) entry which is preliminary data.</text>
</comment>
<dbReference type="PANTHER" id="PTHR32089">
    <property type="entry name" value="METHYL-ACCEPTING CHEMOTAXIS PROTEIN MCPB"/>
    <property type="match status" value="1"/>
</dbReference>
<dbReference type="EMBL" id="BLXX01000001">
    <property type="protein sequence ID" value="GFO58338.1"/>
    <property type="molecule type" value="Genomic_DNA"/>
</dbReference>
<keyword evidence="4" id="KW-0472">Membrane</keyword>
<evidence type="ECO:0000256" key="3">
    <source>
        <dbReference type="PROSITE-ProRule" id="PRU00284"/>
    </source>
</evidence>
<evidence type="ECO:0000313" key="8">
    <source>
        <dbReference type="Proteomes" id="UP000556026"/>
    </source>
</evidence>
<dbReference type="FunFam" id="1.10.287.950:FF:000024">
    <property type="entry name" value="Methyl-accepting chemotaxis sensory transducer, class 40+24H"/>
    <property type="match status" value="1"/>
</dbReference>
<evidence type="ECO:0000256" key="4">
    <source>
        <dbReference type="SAM" id="Phobius"/>
    </source>
</evidence>
<dbReference type="RefSeq" id="WP_183353181.1">
    <property type="nucleotide sequence ID" value="NZ_BLXX01000001.1"/>
</dbReference>
<dbReference type="SMART" id="SM00304">
    <property type="entry name" value="HAMP"/>
    <property type="match status" value="1"/>
</dbReference>
<dbReference type="InterPro" id="IPR003660">
    <property type="entry name" value="HAMP_dom"/>
</dbReference>
<keyword evidence="4" id="KW-0812">Transmembrane</keyword>
<keyword evidence="8" id="KW-1185">Reference proteome</keyword>
<dbReference type="Proteomes" id="UP000556026">
    <property type="component" value="Unassembled WGS sequence"/>
</dbReference>
<evidence type="ECO:0000259" key="6">
    <source>
        <dbReference type="PROSITE" id="PS50885"/>
    </source>
</evidence>
<dbReference type="Pfam" id="PF00672">
    <property type="entry name" value="HAMP"/>
    <property type="match status" value="1"/>
</dbReference>
<evidence type="ECO:0000313" key="7">
    <source>
        <dbReference type="EMBL" id="GFO58338.1"/>
    </source>
</evidence>
<feature type="transmembrane region" description="Helical" evidence="4">
    <location>
        <begin position="12"/>
        <end position="35"/>
    </location>
</feature>
<keyword evidence="1 3" id="KW-0807">Transducer</keyword>
<feature type="domain" description="HAMP" evidence="6">
    <location>
        <begin position="72"/>
        <end position="124"/>
    </location>
</feature>
<feature type="domain" description="Methyl-accepting transducer" evidence="5">
    <location>
        <begin position="213"/>
        <end position="449"/>
    </location>
</feature>
<evidence type="ECO:0000256" key="1">
    <source>
        <dbReference type="ARBA" id="ARBA00023224"/>
    </source>
</evidence>
<proteinExistence type="inferred from homology"/>
<sequence>MAKNNLRFGYHFIRYSLAAGCAVGLAGSYCAYQVVHAVPEGPVPAGYALGTLWALGLEAALFIAVFAVFAARNLAKRVKVLADALNHGADGDLTCRLDTGSDDEFGKLHRNFNVMMEQLAGVVSRVAQSISELQKIASDIDQVSKKGLTSAELQSEGVAEASQAVGEINQSVQQIAKWVDDLSGSATDNASAILEMSASIEQVNQHVDTLSLAAEEVSSSIIEMTAAEKQIGASAQSLLGEATTASALVAELDVSIKQVGENALHAAKISDVVRQDAQNGAQAVEATISGIGEIRSSSRSTVKAMQNLSLRAADIGKILLVIDEVAEQTNLLALNASIIAAQAGEQGKGFAVVAHEIKELARRTSSSTREISEIIEGVKEETTSVVQAIKASEERIAEGELLSQRSGEALRKIVDGVQDSAPRVNEIAQTTEEQAKLSENMRQAMDRVAEMVGQIVRATREQGRGSEQIVSAVERMKDFTAQVRSTTRSQTATSSHIVHATEDITQMIRNVRRACEEEAESTKQIVRAMESIRESSLTTVEVNRIMDGAVTGLSEQVKLLQQKMAGLAV</sequence>
<comment type="similarity">
    <text evidence="2">Belongs to the methyl-accepting chemotaxis (MCP) protein family.</text>
</comment>
<reference evidence="8" key="1">
    <citation type="submission" date="2020-06" db="EMBL/GenBank/DDBJ databases">
        <title>Draft genomic sequence of Geomonas sp. Red330.</title>
        <authorList>
            <person name="Itoh H."/>
            <person name="Zhenxing X."/>
            <person name="Ushijima N."/>
            <person name="Masuda Y."/>
            <person name="Shiratori Y."/>
            <person name="Senoo K."/>
        </authorList>
    </citation>
    <scope>NUCLEOTIDE SEQUENCE [LARGE SCALE GENOMIC DNA]</scope>
    <source>
        <strain evidence="8">Red330</strain>
    </source>
</reference>
<dbReference type="PROSITE" id="PS50111">
    <property type="entry name" value="CHEMOTAXIS_TRANSDUC_2"/>
    <property type="match status" value="1"/>
</dbReference>
<evidence type="ECO:0000259" key="5">
    <source>
        <dbReference type="PROSITE" id="PS50111"/>
    </source>
</evidence>
<dbReference type="SMART" id="SM00283">
    <property type="entry name" value="MA"/>
    <property type="match status" value="1"/>
</dbReference>
<dbReference type="GO" id="GO:0016020">
    <property type="term" value="C:membrane"/>
    <property type="evidence" value="ECO:0007669"/>
    <property type="project" value="InterPro"/>
</dbReference>
<accession>A0A6V8MEB7</accession>
<dbReference type="Gene3D" id="6.10.340.10">
    <property type="match status" value="1"/>
</dbReference>
<keyword evidence="4" id="KW-1133">Transmembrane helix</keyword>
<dbReference type="PANTHER" id="PTHR32089:SF112">
    <property type="entry name" value="LYSOZYME-LIKE PROTEIN-RELATED"/>
    <property type="match status" value="1"/>
</dbReference>
<dbReference type="CDD" id="cd06225">
    <property type="entry name" value="HAMP"/>
    <property type="match status" value="1"/>
</dbReference>
<evidence type="ECO:0000256" key="2">
    <source>
        <dbReference type="ARBA" id="ARBA00029447"/>
    </source>
</evidence>
<dbReference type="Pfam" id="PF00015">
    <property type="entry name" value="MCPsignal"/>
    <property type="match status" value="1"/>
</dbReference>
<dbReference type="GO" id="GO:0007165">
    <property type="term" value="P:signal transduction"/>
    <property type="evidence" value="ECO:0007669"/>
    <property type="project" value="UniProtKB-KW"/>
</dbReference>
<dbReference type="SUPFAM" id="SSF58104">
    <property type="entry name" value="Methyl-accepting chemotaxis protein (MCP) signaling domain"/>
    <property type="match status" value="3"/>
</dbReference>
<dbReference type="AlphaFoldDB" id="A0A6V8MEB7"/>
<dbReference type="PROSITE" id="PS50885">
    <property type="entry name" value="HAMP"/>
    <property type="match status" value="1"/>
</dbReference>
<protein>
    <submittedName>
        <fullName evidence="7">Methyl-accepting chemotaxis protein</fullName>
    </submittedName>
</protein>
<gene>
    <name evidence="7" type="primary">mcp64H-1</name>
    <name evidence="7" type="ORF">GMST_06630</name>
</gene>
<feature type="transmembrane region" description="Helical" evidence="4">
    <location>
        <begin position="47"/>
        <end position="71"/>
    </location>
</feature>
<dbReference type="InterPro" id="IPR004089">
    <property type="entry name" value="MCPsignal_dom"/>
</dbReference>